<sequence length="158" mass="17431">MNTASPNFEIVMIRLLFKRSGEPWRGAFHASSPTRLLGNNAAQGPRQSEVQPVEYGSFQEEMSVAFPCETDSAIDLYQLTSDFDVALGDVRFGKRGILDSFCGLAIEDVCCIPVEALRGLSCHIHVGKLMLDRLEGSDRNAKLFASLNVFDGEIYAPR</sequence>
<name>A0A7U5MPW5_MYCIT</name>
<accession>A0A7U5MPW5</accession>
<evidence type="ECO:0000313" key="2">
    <source>
        <dbReference type="Proteomes" id="UP000198286"/>
    </source>
</evidence>
<dbReference type="EMBL" id="CP015267">
    <property type="protein sequence ID" value="ASL17520.1"/>
    <property type="molecule type" value="Genomic_DNA"/>
</dbReference>
<evidence type="ECO:0000313" key="1">
    <source>
        <dbReference type="EMBL" id="ASL17520.1"/>
    </source>
</evidence>
<dbReference type="AlphaFoldDB" id="A0A7U5MPW5"/>
<protein>
    <submittedName>
        <fullName evidence="1">Uncharacterized protein</fullName>
    </submittedName>
</protein>
<proteinExistence type="predicted"/>
<reference evidence="1 2" key="1">
    <citation type="journal article" date="2017" name="Lancet Infect. Dis.">
        <title>Global outbreak of severe Mycobacterium chimaera disease after cardiac surgery: a molecular epidemiological study.</title>
        <authorList>
            <person name="van Ingen J."/>
            <person name="Kohl T."/>
            <person name="Kranzer K."/>
            <person name="Hasse B."/>
            <person name="Keller P."/>
            <person name="Szafranska A."/>
            <person name="Hillemann D."/>
            <person name="Chand M."/>
            <person name="Schreiber P."/>
            <person name="Sommerstein R."/>
            <person name="Berger C."/>
            <person name="Genoni M."/>
            <person name="Ruegg C."/>
            <person name="Troillet N."/>
            <person name="Widmer A.F."/>
            <person name="Becker S.L."/>
            <person name="Herrmann M."/>
            <person name="Eckmanns T."/>
            <person name="Haller S."/>
            <person name="Hoeller C."/>
            <person name="Debast S.B."/>
            <person name="Wolfhagen M.J."/>
            <person name="Hopman J."/>
            <person name="Kluytmans J."/>
            <person name="Langelaar M."/>
            <person name="Notermans D.W."/>
            <person name="ten Oever J."/>
            <person name="van den Barselaar P."/>
            <person name="Vonk A.B.A."/>
            <person name="Vos M.C."/>
            <person name="Ahmed N."/>
            <person name="Brown T."/>
            <person name="Crook D."/>
            <person name="Lamagni T."/>
            <person name="Phin N."/>
            <person name="Smith E.G."/>
            <person name="Zambon M."/>
            <person name="Serr A."/>
            <person name="Goetting T."/>
            <person name="Ebner W."/>
            <person name="Thuermer A."/>
            <person name="Utpatel C."/>
            <person name="Sproer C."/>
            <person name="Bunk B."/>
            <person name="Nubel U."/>
            <person name="Bloemberg G."/>
            <person name="Bottger E."/>
            <person name="Niemann S."/>
            <person name="Wagner D."/>
            <person name="Sax H."/>
        </authorList>
    </citation>
    <scope>NUCLEOTIDE SEQUENCE [LARGE SCALE GENOMIC DNA]</scope>
    <source>
        <strain evidence="1 2">ZUERICH-2</strain>
    </source>
</reference>
<organism evidence="1 2">
    <name type="scientific">Mycobacterium intracellulare subsp. chimaera</name>
    <dbReference type="NCBI Taxonomy" id="222805"/>
    <lineage>
        <taxon>Bacteria</taxon>
        <taxon>Bacillati</taxon>
        <taxon>Actinomycetota</taxon>
        <taxon>Actinomycetes</taxon>
        <taxon>Mycobacteriales</taxon>
        <taxon>Mycobacteriaceae</taxon>
        <taxon>Mycobacterium</taxon>
        <taxon>Mycobacterium avium complex (MAC)</taxon>
    </lineage>
</organism>
<dbReference type="Proteomes" id="UP000198286">
    <property type="component" value="Chromosome"/>
</dbReference>
<gene>
    <name evidence="1" type="ORF">MYCOZU2_05164</name>
</gene>